<dbReference type="Pfam" id="PF03232">
    <property type="entry name" value="COQ7"/>
    <property type="match status" value="1"/>
</dbReference>
<evidence type="ECO:0000256" key="7">
    <source>
        <dbReference type="ARBA" id="ARBA00023136"/>
    </source>
</evidence>
<evidence type="ECO:0000256" key="6">
    <source>
        <dbReference type="ARBA" id="ARBA00023033"/>
    </source>
</evidence>
<dbReference type="PANTHER" id="PTHR11237">
    <property type="entry name" value="COENZYME Q10 BIOSYNTHESIS PROTEIN 7"/>
    <property type="match status" value="1"/>
</dbReference>
<evidence type="ECO:0000256" key="1">
    <source>
        <dbReference type="ARBA" id="ARBA00004749"/>
    </source>
</evidence>
<organism evidence="8 9">
    <name type="scientific">Candidatus Cyrtobacter comes</name>
    <dbReference type="NCBI Taxonomy" id="675776"/>
    <lineage>
        <taxon>Bacteria</taxon>
        <taxon>Pseudomonadati</taxon>
        <taxon>Pseudomonadota</taxon>
        <taxon>Alphaproteobacteria</taxon>
        <taxon>Rickettsiales</taxon>
        <taxon>Candidatus Midichloriaceae</taxon>
        <taxon>Candidatus Cyrtobacter</taxon>
    </lineage>
</organism>
<keyword evidence="4" id="KW-0560">Oxidoreductase</keyword>
<evidence type="ECO:0000256" key="3">
    <source>
        <dbReference type="ARBA" id="ARBA00022723"/>
    </source>
</evidence>
<keyword evidence="9" id="KW-1185">Reference proteome</keyword>
<dbReference type="Proteomes" id="UP001293791">
    <property type="component" value="Unassembled WGS sequence"/>
</dbReference>
<keyword evidence="7" id="KW-0472">Membrane</keyword>
<keyword evidence="6" id="KW-0503">Monooxygenase</keyword>
<dbReference type="InterPro" id="IPR009078">
    <property type="entry name" value="Ferritin-like_SF"/>
</dbReference>
<keyword evidence="2" id="KW-0831">Ubiquinone biosynthesis</keyword>
<keyword evidence="3" id="KW-0479">Metal-binding</keyword>
<sequence>MHILIKSKKEYIKSLIRVNHAGEYGAKRIYEGQLKALSRKSNHDVISKIQHMKEQELTHLNYFEDLMIKNGARPSIFHNIWHIGAFGIGFVSAFLGKNTAMACTSAVEEVIDEHYQEQIKILKSIDKNEIADTIEKFRLEELEHKKIGDSYSATGLAQIGMKMVTRFITKTAILISKRV</sequence>
<evidence type="ECO:0000313" key="9">
    <source>
        <dbReference type="Proteomes" id="UP001293791"/>
    </source>
</evidence>
<evidence type="ECO:0000256" key="2">
    <source>
        <dbReference type="ARBA" id="ARBA00022688"/>
    </source>
</evidence>
<comment type="pathway">
    <text evidence="1">Cofactor biosynthesis; ubiquinone biosynthesis.</text>
</comment>
<reference evidence="8 9" key="1">
    <citation type="submission" date="2023-02" db="EMBL/GenBank/DDBJ databases">
        <title>Host association and intracellularity evolved multiple times independently in the Rickettsiales.</title>
        <authorList>
            <person name="Castelli M."/>
            <person name="Nardi T."/>
            <person name="Gammuto L."/>
            <person name="Bellinzona G."/>
            <person name="Sabaneyeva E."/>
            <person name="Potekhin A."/>
            <person name="Serra V."/>
            <person name="Petroni G."/>
            <person name="Sassera D."/>
        </authorList>
    </citation>
    <scope>NUCLEOTIDE SEQUENCE [LARGE SCALE GENOMIC DNA]</scope>
    <source>
        <strain evidence="8 9">BOD18</strain>
    </source>
</reference>
<evidence type="ECO:0000256" key="4">
    <source>
        <dbReference type="ARBA" id="ARBA00023002"/>
    </source>
</evidence>
<dbReference type="Gene3D" id="1.20.1260.10">
    <property type="match status" value="1"/>
</dbReference>
<proteinExistence type="predicted"/>
<dbReference type="InterPro" id="IPR011566">
    <property type="entry name" value="Ubq_synth_Coq7"/>
</dbReference>
<name>A0ABU5L7L0_9RICK</name>
<dbReference type="SUPFAM" id="SSF47240">
    <property type="entry name" value="Ferritin-like"/>
    <property type="match status" value="1"/>
</dbReference>
<dbReference type="EMBL" id="JARGYT010000021">
    <property type="protein sequence ID" value="MDZ5762117.1"/>
    <property type="molecule type" value="Genomic_DNA"/>
</dbReference>
<dbReference type="CDD" id="cd01042">
    <property type="entry name" value="DMQH"/>
    <property type="match status" value="1"/>
</dbReference>
<evidence type="ECO:0000256" key="5">
    <source>
        <dbReference type="ARBA" id="ARBA00023004"/>
    </source>
</evidence>
<accession>A0ABU5L7L0</accession>
<keyword evidence="5" id="KW-0408">Iron</keyword>
<evidence type="ECO:0000313" key="8">
    <source>
        <dbReference type="EMBL" id="MDZ5762117.1"/>
    </source>
</evidence>
<dbReference type="PANTHER" id="PTHR11237:SF4">
    <property type="entry name" value="5-DEMETHOXYUBIQUINONE HYDROXYLASE, MITOCHONDRIAL"/>
    <property type="match status" value="1"/>
</dbReference>
<comment type="caution">
    <text evidence="8">The sequence shown here is derived from an EMBL/GenBank/DDBJ whole genome shotgun (WGS) entry which is preliminary data.</text>
</comment>
<dbReference type="InterPro" id="IPR012347">
    <property type="entry name" value="Ferritin-like"/>
</dbReference>
<gene>
    <name evidence="8" type="ORF">Cyrtocomes_00486</name>
</gene>
<protein>
    <submittedName>
        <fullName evidence="8">Demethoxyubiquinone hydroxylase family protein</fullName>
    </submittedName>
</protein>